<keyword evidence="1 5" id="KW-0963">Cytoplasm</keyword>
<keyword evidence="2 5" id="KW-0396">Initiation factor</keyword>
<evidence type="ECO:0000256" key="6">
    <source>
        <dbReference type="SAM" id="MobiDB-lite"/>
    </source>
</evidence>
<accession>A0A507DN11</accession>
<evidence type="ECO:0000313" key="8">
    <source>
        <dbReference type="EMBL" id="TPX52268.1"/>
    </source>
</evidence>
<comment type="similarity">
    <text evidence="5">Belongs to the eIF-3 subunit D family.</text>
</comment>
<dbReference type="GO" id="GO:0005852">
    <property type="term" value="C:eukaryotic translation initiation factor 3 complex"/>
    <property type="evidence" value="ECO:0007669"/>
    <property type="project" value="UniProtKB-UniRule"/>
</dbReference>
<feature type="region of interest" description="Disordered" evidence="6">
    <location>
        <begin position="79"/>
        <end position="112"/>
    </location>
</feature>
<evidence type="ECO:0000256" key="2">
    <source>
        <dbReference type="ARBA" id="ARBA00022540"/>
    </source>
</evidence>
<dbReference type="Proteomes" id="UP000320475">
    <property type="component" value="Unassembled WGS sequence"/>
</dbReference>
<dbReference type="GO" id="GO:0033290">
    <property type="term" value="C:eukaryotic 48S preinitiation complex"/>
    <property type="evidence" value="ECO:0007669"/>
    <property type="project" value="UniProtKB-UniRule"/>
</dbReference>
<evidence type="ECO:0000256" key="3">
    <source>
        <dbReference type="ARBA" id="ARBA00022884"/>
    </source>
</evidence>
<evidence type="ECO:0000313" key="9">
    <source>
        <dbReference type="Proteomes" id="UP000317494"/>
    </source>
</evidence>
<feature type="compositionally biased region" description="Basic and acidic residues" evidence="6">
    <location>
        <begin position="615"/>
        <end position="625"/>
    </location>
</feature>
<dbReference type="InterPro" id="IPR007783">
    <property type="entry name" value="eIF3d"/>
</dbReference>
<dbReference type="GO" id="GO:0001732">
    <property type="term" value="P:formation of cytoplasmic translation initiation complex"/>
    <property type="evidence" value="ECO:0007669"/>
    <property type="project" value="UniProtKB-UniRule"/>
</dbReference>
<comment type="domain">
    <text evidence="5">The RNA gate region regulates mRNA cap recognition to prevent promiscuous mRNA-binding before assembly of eif3d into the full eukaryotic translation initiation factor 3 (eIF-3) complex.</text>
</comment>
<dbReference type="GO" id="GO:0003743">
    <property type="term" value="F:translation initiation factor activity"/>
    <property type="evidence" value="ECO:0007669"/>
    <property type="project" value="UniProtKB-UniRule"/>
</dbReference>
<feature type="compositionally biased region" description="Acidic residues" evidence="6">
    <location>
        <begin position="603"/>
        <end position="614"/>
    </location>
</feature>
<organism evidence="8 9">
    <name type="scientific">Synchytrium endobioticum</name>
    <dbReference type="NCBI Taxonomy" id="286115"/>
    <lineage>
        <taxon>Eukaryota</taxon>
        <taxon>Fungi</taxon>
        <taxon>Fungi incertae sedis</taxon>
        <taxon>Chytridiomycota</taxon>
        <taxon>Chytridiomycota incertae sedis</taxon>
        <taxon>Chytridiomycetes</taxon>
        <taxon>Synchytriales</taxon>
        <taxon>Synchytriaceae</taxon>
        <taxon>Synchytrium</taxon>
    </lineage>
</organism>
<dbReference type="EMBL" id="QEAM01000412">
    <property type="protein sequence ID" value="TPX40118.1"/>
    <property type="molecule type" value="Genomic_DNA"/>
</dbReference>
<comment type="function">
    <text evidence="5">mRNA cap-binding component of the eukaryotic translation initiation factor 3 (eIF-3) complex, which is involved in protein synthesis of a specialized repertoire of mRNAs and, together with other initiation factors, stimulates binding of mRNA and methionyl-tRNAi to the 40S ribosome. The eIF-3 complex specifically targets and initiates translation of a subset of mRNAs involved in cell proliferation. In the eIF-3 complex, eif3d specifically recognizes and binds the 7-methylguanosine cap of a subset of mRNAs.</text>
</comment>
<comment type="subunit">
    <text evidence="5">Component of the eukaryotic translation initiation factor 3 (eIF-3) complex.</text>
</comment>
<dbReference type="STRING" id="286115.A0A507DN11"/>
<dbReference type="PANTHER" id="PTHR12399">
    <property type="entry name" value="EUKARYOTIC TRANSLATION INITIATION FACTOR 3 SUBUNIT 7"/>
    <property type="match status" value="1"/>
</dbReference>
<dbReference type="AlphaFoldDB" id="A0A507DN11"/>
<dbReference type="Pfam" id="PF05091">
    <property type="entry name" value="eIF-3_zeta"/>
    <property type="match status" value="1"/>
</dbReference>
<dbReference type="PANTHER" id="PTHR12399:SF0">
    <property type="entry name" value="EUKARYOTIC TRANSLATION INITIATION FACTOR 3 SUBUNIT D"/>
    <property type="match status" value="1"/>
</dbReference>
<evidence type="ECO:0000256" key="4">
    <source>
        <dbReference type="ARBA" id="ARBA00022917"/>
    </source>
</evidence>
<comment type="subcellular location">
    <subcellularLocation>
        <location evidence="5">Cytoplasm</location>
    </subcellularLocation>
</comment>
<feature type="compositionally biased region" description="Polar residues" evidence="6">
    <location>
        <begin position="8"/>
        <end position="27"/>
    </location>
</feature>
<dbReference type="Proteomes" id="UP000317494">
    <property type="component" value="Unassembled WGS sequence"/>
</dbReference>
<name>A0A507DN11_9FUNG</name>
<reference evidence="9 10" key="1">
    <citation type="journal article" date="2019" name="Sci. Rep.">
        <title>Comparative genomics of chytrid fungi reveal insights into the obligate biotrophic and pathogenic lifestyle of Synchytrium endobioticum.</title>
        <authorList>
            <person name="van de Vossenberg B.T.L.H."/>
            <person name="Warris S."/>
            <person name="Nguyen H.D.T."/>
            <person name="van Gent-Pelzer M.P.E."/>
            <person name="Joly D.L."/>
            <person name="van de Geest H.C."/>
            <person name="Bonants P.J.M."/>
            <person name="Smith D.S."/>
            <person name="Levesque C.A."/>
            <person name="van der Lee T.A.J."/>
        </authorList>
    </citation>
    <scope>NUCLEOTIDE SEQUENCE [LARGE SCALE GENOMIC DNA]</scope>
    <source>
        <strain evidence="7 10">LEV6574</strain>
        <strain evidence="8 9">MB42</strain>
    </source>
</reference>
<feature type="region of interest" description="RNA gate" evidence="5">
    <location>
        <begin position="340"/>
        <end position="354"/>
    </location>
</feature>
<feature type="compositionally biased region" description="Basic and acidic residues" evidence="6">
    <location>
        <begin position="79"/>
        <end position="88"/>
    </location>
</feature>
<sequence length="625" mass="68854">MPVPQPDDPSTSTDHCQSTSTPFSTPTVYDHPNGWGPSTLPSTLSEIPYAPYSKSDRLGRAADWTNPAEDYHYFYDRETGQRNYRRNDPGGGPIPGGRDDKFSGSNRRPAANYRGAQGIESFGAGTASAFEYRVAAEEEGAFSLVDRASTTKPRTGFKPSRGRGGAGGRFGAANRGGNSAFDNGGRFAGRGAMGGGWRGRRFGYQDKPQRVRDASVKIGAEWKVLQEIDFNGLAKLFFEVEDPQDIETYGEVNYYDKTFDKKSTKNTQALKSFDRFSPNLTTSFDPILQKLSKDVDGPTVFATDNVLSTLMCATRAVYSWDIVIQKDGDKLFLDKRDGSQFDFLSVNENAAEAPLESTDKENPNTPQQLSIESTYVNKNFSQQVLNQNEKFTLPNENPFVESSTPEQPASAIYRYRKWDLGDDGSDLSLIARTQIDGALHMPGINHHTSIQPSSSAHLSSETLLVNIKTLNEFDSKAAGSGGAPDWRQKLDSQRGAVMATEIKNNGNKLARWTVESVLSGADQIKIGFVSRVSPKDRSRHVILGTAYFKPRELASQMNLNIGNAFGVLKVISDLCMKLEDGKYVLVKDPNKSLLRLYSVPSDTFEEDEASDEDDVPARDDGNMDE</sequence>
<dbReference type="VEuPathDB" id="FungiDB:SeMB42_g01546"/>
<keyword evidence="4 5" id="KW-0648">Protein biosynthesis</keyword>
<dbReference type="OrthoDB" id="16538at2759"/>
<gene>
    <name evidence="7" type="ORF">SeLEV6574_g06779</name>
    <name evidence="8" type="ORF">SeMB42_g01546</name>
</gene>
<keyword evidence="9" id="KW-1185">Reference proteome</keyword>
<feature type="region of interest" description="Disordered" evidence="6">
    <location>
        <begin position="150"/>
        <end position="177"/>
    </location>
</feature>
<feature type="region of interest" description="Disordered" evidence="6">
    <location>
        <begin position="603"/>
        <end position="625"/>
    </location>
</feature>
<keyword evidence="3" id="KW-0694">RNA-binding</keyword>
<evidence type="ECO:0000256" key="1">
    <source>
        <dbReference type="ARBA" id="ARBA00022490"/>
    </source>
</evidence>
<dbReference type="PIRSF" id="PIRSF016281">
    <property type="entry name" value="EIF-3_zeta"/>
    <property type="match status" value="1"/>
</dbReference>
<dbReference type="HAMAP" id="MF_03003">
    <property type="entry name" value="eIF3d"/>
    <property type="match status" value="1"/>
</dbReference>
<evidence type="ECO:0000256" key="5">
    <source>
        <dbReference type="HAMAP-Rule" id="MF_03003"/>
    </source>
</evidence>
<evidence type="ECO:0000313" key="10">
    <source>
        <dbReference type="Proteomes" id="UP000320475"/>
    </source>
</evidence>
<comment type="caution">
    <text evidence="8">The sequence shown here is derived from an EMBL/GenBank/DDBJ whole genome shotgun (WGS) entry which is preliminary data.</text>
</comment>
<dbReference type="GO" id="GO:0002191">
    <property type="term" value="P:cap-dependent translational initiation"/>
    <property type="evidence" value="ECO:0007669"/>
    <property type="project" value="UniProtKB-UniRule"/>
</dbReference>
<proteinExistence type="inferred from homology"/>
<protein>
    <recommendedName>
        <fullName evidence="5">Eukaryotic translation initiation factor 3 subunit D</fullName>
        <shortName evidence="5">eIF3d</shortName>
    </recommendedName>
</protein>
<feature type="region of interest" description="Disordered" evidence="6">
    <location>
        <begin position="1"/>
        <end position="42"/>
    </location>
</feature>
<dbReference type="GO" id="GO:0098808">
    <property type="term" value="F:mRNA cap binding"/>
    <property type="evidence" value="ECO:0007669"/>
    <property type="project" value="UniProtKB-UniRule"/>
</dbReference>
<evidence type="ECO:0000313" key="7">
    <source>
        <dbReference type="EMBL" id="TPX40118.1"/>
    </source>
</evidence>
<dbReference type="GO" id="GO:0016282">
    <property type="term" value="C:eukaryotic 43S preinitiation complex"/>
    <property type="evidence" value="ECO:0007669"/>
    <property type="project" value="UniProtKB-UniRule"/>
</dbReference>
<dbReference type="EMBL" id="QEAN01000040">
    <property type="protein sequence ID" value="TPX52268.1"/>
    <property type="molecule type" value="Genomic_DNA"/>
</dbReference>